<sequence>MKIYTFPRGGINYEDDTVPSKESSTIAFLPALSVIPLIQHSGSKAYPVVSVGDQVTEGMLIGRGSGTGSANVHATVPGKIVRRVSWTMSDGQTNEGMVIYLEGSFDKLGRREEIFPWMGLSAPELRRIISHYGIVEMEGSGRPVVDLIHEMGSRKGSLSLVVRCVFDDPWLAADYILCRERLRAVAEGSAIAARAAGADRIVFAVTHREADLGQQLVEKAETFGIPVSTVAVGSRYPQRNQRELEYALRLYEKKEGVPLGSLLSFSPSTLAAVHDAVILKKPILERYVAVGGSAVKEPKVLKVRLGTRIGEVFAECGGFIEEPRHIAVGSPLLGRPVLDLDEPVTKTSYAIVALLDKQTGKTGLYQCIGCGECRTVCPVGLDPEALYKSAQVLSDPQLGASVIDRARECHGCGCCDVVCPSKIAVSTAIRTMALRRG</sequence>
<dbReference type="InterPro" id="IPR026902">
    <property type="entry name" value="RnfC_N"/>
</dbReference>
<keyword evidence="3" id="KW-0479">Metal-binding</keyword>
<dbReference type="Pfam" id="PF10531">
    <property type="entry name" value="SLBB"/>
    <property type="match status" value="1"/>
</dbReference>
<dbReference type="Pfam" id="PF01512">
    <property type="entry name" value="Complex1_51K"/>
    <property type="match status" value="1"/>
</dbReference>
<evidence type="ECO:0000256" key="5">
    <source>
        <dbReference type="ARBA" id="ARBA00022982"/>
    </source>
</evidence>
<evidence type="ECO:0000256" key="4">
    <source>
        <dbReference type="ARBA" id="ARBA00022737"/>
    </source>
</evidence>
<dbReference type="KEGG" id="bhc:JFL75_13485"/>
<evidence type="ECO:0000256" key="2">
    <source>
        <dbReference type="ARBA" id="ARBA00022485"/>
    </source>
</evidence>
<dbReference type="RefSeq" id="WP_215625255.1">
    <property type="nucleotide sequence ID" value="NZ_CP067089.2"/>
</dbReference>
<keyword evidence="10" id="KW-1185">Reference proteome</keyword>
<dbReference type="SUPFAM" id="SSF142019">
    <property type="entry name" value="Nqo1 FMN-binding domain-like"/>
    <property type="match status" value="1"/>
</dbReference>
<dbReference type="GO" id="GO:0009055">
    <property type="term" value="F:electron transfer activity"/>
    <property type="evidence" value="ECO:0007669"/>
    <property type="project" value="InterPro"/>
</dbReference>
<dbReference type="InterPro" id="IPR017896">
    <property type="entry name" value="4Fe4S_Fe-S-bd"/>
</dbReference>
<dbReference type="EMBL" id="CP067089">
    <property type="protein sequence ID" value="QQO07949.1"/>
    <property type="molecule type" value="Genomic_DNA"/>
</dbReference>
<keyword evidence="1" id="KW-0813">Transport</keyword>
<evidence type="ECO:0000259" key="8">
    <source>
        <dbReference type="PROSITE" id="PS51379"/>
    </source>
</evidence>
<keyword evidence="4" id="KW-0677">Repeat</keyword>
<dbReference type="GO" id="GO:0016020">
    <property type="term" value="C:membrane"/>
    <property type="evidence" value="ECO:0007669"/>
    <property type="project" value="InterPro"/>
</dbReference>
<protein>
    <submittedName>
        <fullName evidence="9">4Fe-4S dicluster domain-containing protein</fullName>
    </submittedName>
</protein>
<dbReference type="InterPro" id="IPR009051">
    <property type="entry name" value="Helical_ferredxn"/>
</dbReference>
<dbReference type="PANTHER" id="PTHR43034:SF2">
    <property type="entry name" value="ION-TRANSLOCATING OXIDOREDUCTASE COMPLEX SUBUNIT C"/>
    <property type="match status" value="1"/>
</dbReference>
<dbReference type="InterPro" id="IPR037225">
    <property type="entry name" value="Nuo51_FMN-bd_sf"/>
</dbReference>
<dbReference type="InterPro" id="IPR010208">
    <property type="entry name" value="Ion_transpt_RnfC/RsxC"/>
</dbReference>
<dbReference type="PANTHER" id="PTHR43034">
    <property type="entry name" value="ION-TRANSLOCATING OXIDOREDUCTASE COMPLEX SUBUNIT C"/>
    <property type="match status" value="1"/>
</dbReference>
<dbReference type="Gene3D" id="1.10.1060.10">
    <property type="entry name" value="Alpha-helical ferredoxin"/>
    <property type="match status" value="1"/>
</dbReference>
<accession>A0A7T7XK95</accession>
<dbReference type="PROSITE" id="PS00198">
    <property type="entry name" value="4FE4S_FER_1"/>
    <property type="match status" value="2"/>
</dbReference>
<dbReference type="SUPFAM" id="SSF46548">
    <property type="entry name" value="alpha-helical ferredoxin"/>
    <property type="match status" value="1"/>
</dbReference>
<organism evidence="9 10">
    <name type="scientific">Breznakiella homolactica</name>
    <dbReference type="NCBI Taxonomy" id="2798577"/>
    <lineage>
        <taxon>Bacteria</taxon>
        <taxon>Pseudomonadati</taxon>
        <taxon>Spirochaetota</taxon>
        <taxon>Spirochaetia</taxon>
        <taxon>Spirochaetales</taxon>
        <taxon>Breznakiellaceae</taxon>
        <taxon>Breznakiella</taxon>
    </lineage>
</organism>
<dbReference type="AlphaFoldDB" id="A0A7T7XK95"/>
<proteinExistence type="predicted"/>
<dbReference type="InterPro" id="IPR017900">
    <property type="entry name" value="4Fe4S_Fe_S_CS"/>
</dbReference>
<gene>
    <name evidence="9" type="ORF">JFL75_13485</name>
</gene>
<dbReference type="InterPro" id="IPR019554">
    <property type="entry name" value="Soluble_ligand-bd"/>
</dbReference>
<dbReference type="Pfam" id="PF13375">
    <property type="entry name" value="RnfC_N"/>
    <property type="match status" value="1"/>
</dbReference>
<evidence type="ECO:0000313" key="10">
    <source>
        <dbReference type="Proteomes" id="UP000595917"/>
    </source>
</evidence>
<feature type="domain" description="4Fe-4S ferredoxin-type" evidence="8">
    <location>
        <begin position="399"/>
        <end position="430"/>
    </location>
</feature>
<keyword evidence="6" id="KW-0408">Iron</keyword>
<evidence type="ECO:0000256" key="1">
    <source>
        <dbReference type="ARBA" id="ARBA00022448"/>
    </source>
</evidence>
<keyword evidence="2" id="KW-0004">4Fe-4S</keyword>
<evidence type="ECO:0000256" key="3">
    <source>
        <dbReference type="ARBA" id="ARBA00022723"/>
    </source>
</evidence>
<evidence type="ECO:0000256" key="6">
    <source>
        <dbReference type="ARBA" id="ARBA00023004"/>
    </source>
</evidence>
<evidence type="ECO:0000256" key="7">
    <source>
        <dbReference type="ARBA" id="ARBA00023014"/>
    </source>
</evidence>
<keyword evidence="7" id="KW-0411">Iron-sulfur</keyword>
<dbReference type="GO" id="GO:0046872">
    <property type="term" value="F:metal ion binding"/>
    <property type="evidence" value="ECO:0007669"/>
    <property type="project" value="UniProtKB-KW"/>
</dbReference>
<dbReference type="InterPro" id="IPR011538">
    <property type="entry name" value="Nuo51_FMN-bd"/>
</dbReference>
<dbReference type="Proteomes" id="UP000595917">
    <property type="component" value="Chromosome"/>
</dbReference>
<feature type="domain" description="4Fe-4S ferredoxin-type" evidence="8">
    <location>
        <begin position="366"/>
        <end position="380"/>
    </location>
</feature>
<keyword evidence="5" id="KW-0249">Electron transport</keyword>
<name>A0A7T7XK95_9SPIR</name>
<dbReference type="PROSITE" id="PS51379">
    <property type="entry name" value="4FE4S_FER_2"/>
    <property type="match status" value="2"/>
</dbReference>
<dbReference type="GO" id="GO:0051539">
    <property type="term" value="F:4 iron, 4 sulfur cluster binding"/>
    <property type="evidence" value="ECO:0007669"/>
    <property type="project" value="UniProtKB-KW"/>
</dbReference>
<reference evidence="9" key="1">
    <citation type="submission" date="2021-01" db="EMBL/GenBank/DDBJ databases">
        <title>Description of Breznakiella homolactica.</title>
        <authorList>
            <person name="Song Y."/>
            <person name="Brune A."/>
        </authorList>
    </citation>
    <scope>NUCLEOTIDE SEQUENCE</scope>
    <source>
        <strain evidence="9">RmG30</strain>
    </source>
</reference>
<evidence type="ECO:0000313" key="9">
    <source>
        <dbReference type="EMBL" id="QQO07949.1"/>
    </source>
</evidence>